<comment type="caution">
    <text evidence="11">The sequence shown here is derived from an EMBL/GenBank/DDBJ whole genome shotgun (WGS) entry which is preliminary data.</text>
</comment>
<dbReference type="NCBIfam" id="TIGR01695">
    <property type="entry name" value="murJ_mviN"/>
    <property type="match status" value="1"/>
</dbReference>
<feature type="transmembrane region" description="Helical" evidence="10">
    <location>
        <begin position="245"/>
        <end position="265"/>
    </location>
</feature>
<dbReference type="PANTHER" id="PTHR47019">
    <property type="entry name" value="LIPID II FLIPPASE MURJ"/>
    <property type="match status" value="1"/>
</dbReference>
<dbReference type="Pfam" id="PF03023">
    <property type="entry name" value="MurJ"/>
    <property type="match status" value="1"/>
</dbReference>
<comment type="function">
    <text evidence="8">Involved in peptidoglycan biosynthesis. Transports lipid-linked peptidoglycan precursors from the inner to the outer leaflet of the cytoplasmic membrane.</text>
</comment>
<sequence length="547" mass="58984">MSEEHSDFIKSSAVMAAGTLFSRFTGLIRNLLAVAALGTALFADTFNVANTIPTILYILLAGGALNAVFVPQLVRSMREDEDGGSAFASRLLTSVTSLLFFITALGMILAPLITRIYAPKFSLPGFETERSLTITFMRYCLPQILMMGIFVILSQIGNARGKFGPMMWAPVLNNVVGIVVFLIFLQVAPDITAATISPEQSALLGMGTTFGFVIQALVLVPVVMNSGLRLSLRFDWRNSNLGKSFRLGAWTLLFVLTNQIGYLIIVKVATSAAVQAKIEGITTGVGFTPYSYAYFIFILPHSIITVSVITALLPKISRLAHEGKSDAVKKNLVDSLRNIAVVTAPSTVLFIVFGTSIAALLYAGSSAADSRQIGLVLAGFAFGLIPFSTMPLLLRGFYAYEDTKSPVIINLFATGAMMVLAVAAEFLVPFQYVTIVLAVILGISNVIGTILAIRTLEKKVGLFPKSSLLLTHIKLLTLSLIAIAPGYLLFAVVKSWAGRGLIGNFTALAIGGIVFGLTYIYGGRIAKVEEITTLYRQILSRFRRRES</sequence>
<feature type="transmembrane region" description="Helical" evidence="10">
    <location>
        <begin position="95"/>
        <end position="116"/>
    </location>
</feature>
<evidence type="ECO:0000256" key="7">
    <source>
        <dbReference type="ARBA" id="ARBA00023136"/>
    </source>
</evidence>
<feature type="transmembrane region" description="Helical" evidence="10">
    <location>
        <begin position="502"/>
        <end position="521"/>
    </location>
</feature>
<feature type="transmembrane region" description="Helical" evidence="10">
    <location>
        <begin position="292"/>
        <end position="313"/>
    </location>
</feature>
<evidence type="ECO:0000256" key="4">
    <source>
        <dbReference type="ARBA" id="ARBA00022960"/>
    </source>
</evidence>
<dbReference type="InterPro" id="IPR004268">
    <property type="entry name" value="MurJ"/>
</dbReference>
<feature type="transmembrane region" description="Helical" evidence="10">
    <location>
        <begin position="406"/>
        <end position="424"/>
    </location>
</feature>
<feature type="transmembrane region" description="Helical" evidence="10">
    <location>
        <begin position="168"/>
        <end position="189"/>
    </location>
</feature>
<proteinExistence type="inferred from homology"/>
<dbReference type="AlphaFoldDB" id="A0A965GC74"/>
<feature type="transmembrane region" description="Helical" evidence="10">
    <location>
        <begin position="55"/>
        <end position="74"/>
    </location>
</feature>
<dbReference type="GO" id="GO:0009252">
    <property type="term" value="P:peptidoglycan biosynthetic process"/>
    <property type="evidence" value="ECO:0007669"/>
    <property type="project" value="UniProtKB-KW"/>
</dbReference>
<comment type="similarity">
    <text evidence="9">Belongs to the MurJ/MviN family.</text>
</comment>
<keyword evidence="6 10" id="KW-1133">Transmembrane helix</keyword>
<dbReference type="EMBL" id="RFXN01000025">
    <property type="protein sequence ID" value="NBR93795.1"/>
    <property type="molecule type" value="Genomic_DNA"/>
</dbReference>
<evidence type="ECO:0000256" key="8">
    <source>
        <dbReference type="ARBA" id="ARBA00060041"/>
    </source>
</evidence>
<name>A0A965GC74_9PROT</name>
<feature type="transmembrane region" description="Helical" evidence="10">
    <location>
        <begin position="136"/>
        <end position="156"/>
    </location>
</feature>
<evidence type="ECO:0000256" key="3">
    <source>
        <dbReference type="ARBA" id="ARBA00022692"/>
    </source>
</evidence>
<evidence type="ECO:0000256" key="5">
    <source>
        <dbReference type="ARBA" id="ARBA00022984"/>
    </source>
</evidence>
<keyword evidence="3 10" id="KW-0812">Transmembrane</keyword>
<feature type="transmembrane region" description="Helical" evidence="10">
    <location>
        <begin position="201"/>
        <end position="224"/>
    </location>
</feature>
<evidence type="ECO:0000256" key="2">
    <source>
        <dbReference type="ARBA" id="ARBA00022475"/>
    </source>
</evidence>
<feature type="transmembrane region" description="Helical" evidence="10">
    <location>
        <begin position="20"/>
        <end position="43"/>
    </location>
</feature>
<dbReference type="GO" id="GO:0034204">
    <property type="term" value="P:lipid translocation"/>
    <property type="evidence" value="ECO:0007669"/>
    <property type="project" value="TreeGrafter"/>
</dbReference>
<dbReference type="GO" id="GO:0015648">
    <property type="term" value="F:lipid-linked peptidoglycan transporter activity"/>
    <property type="evidence" value="ECO:0007669"/>
    <property type="project" value="TreeGrafter"/>
</dbReference>
<evidence type="ECO:0000313" key="12">
    <source>
        <dbReference type="Proteomes" id="UP000740727"/>
    </source>
</evidence>
<dbReference type="PANTHER" id="PTHR47019:SF1">
    <property type="entry name" value="LIPID II FLIPPASE MURJ"/>
    <property type="match status" value="1"/>
</dbReference>
<keyword evidence="4" id="KW-0133">Cell shape</keyword>
<dbReference type="GO" id="GO:0008360">
    <property type="term" value="P:regulation of cell shape"/>
    <property type="evidence" value="ECO:0007669"/>
    <property type="project" value="UniProtKB-KW"/>
</dbReference>
<evidence type="ECO:0000313" key="11">
    <source>
        <dbReference type="EMBL" id="NBR93795.1"/>
    </source>
</evidence>
<comment type="subcellular location">
    <subcellularLocation>
        <location evidence="1">Cell membrane</location>
        <topology evidence="1">Multi-pass membrane protein</topology>
    </subcellularLocation>
</comment>
<accession>A0A965GC74</accession>
<evidence type="ECO:0000256" key="10">
    <source>
        <dbReference type="SAM" id="Phobius"/>
    </source>
</evidence>
<protein>
    <submittedName>
        <fullName evidence="11">Murein biosynthesis integral membrane protein MurJ</fullName>
    </submittedName>
</protein>
<dbReference type="PRINTS" id="PR01806">
    <property type="entry name" value="VIRFACTRMVIN"/>
</dbReference>
<keyword evidence="2" id="KW-1003">Cell membrane</keyword>
<evidence type="ECO:0000256" key="6">
    <source>
        <dbReference type="ARBA" id="ARBA00022989"/>
    </source>
</evidence>
<feature type="transmembrane region" description="Helical" evidence="10">
    <location>
        <begin position="468"/>
        <end position="490"/>
    </location>
</feature>
<dbReference type="CDD" id="cd13123">
    <property type="entry name" value="MATE_MurJ_like"/>
    <property type="match status" value="1"/>
</dbReference>
<dbReference type="InterPro" id="IPR051050">
    <property type="entry name" value="Lipid_II_flippase_MurJ/MviN"/>
</dbReference>
<organism evidence="11 12">
    <name type="scientific">Candidatus Fonsibacter lacus</name>
    <dbReference type="NCBI Taxonomy" id="2576439"/>
    <lineage>
        <taxon>Bacteria</taxon>
        <taxon>Pseudomonadati</taxon>
        <taxon>Pseudomonadota</taxon>
        <taxon>Alphaproteobacteria</taxon>
        <taxon>Candidatus Pelagibacterales</taxon>
        <taxon>Candidatus Pelagibacterales incertae sedis</taxon>
        <taxon>Candidatus Fonsibacter</taxon>
    </lineage>
</organism>
<keyword evidence="5" id="KW-0573">Peptidoglycan synthesis</keyword>
<feature type="transmembrane region" description="Helical" evidence="10">
    <location>
        <begin position="339"/>
        <end position="361"/>
    </location>
</feature>
<evidence type="ECO:0000256" key="9">
    <source>
        <dbReference type="ARBA" id="ARBA00061532"/>
    </source>
</evidence>
<dbReference type="GO" id="GO:0005886">
    <property type="term" value="C:plasma membrane"/>
    <property type="evidence" value="ECO:0007669"/>
    <property type="project" value="UniProtKB-SubCell"/>
</dbReference>
<reference evidence="11" key="1">
    <citation type="submission" date="2018-10" db="EMBL/GenBank/DDBJ databases">
        <title>Iterative Subtractive Binning of Freshwater Chronoseries Metagenomes Recovers Nearly Complete Genomes from over Four Hundred Novel Species.</title>
        <authorList>
            <person name="Rodriguez-R L.M."/>
            <person name="Tsementzi D."/>
            <person name="Luo C."/>
            <person name="Konstantinidis K.T."/>
        </authorList>
    </citation>
    <scope>NUCLEOTIDE SEQUENCE</scope>
    <source>
        <strain evidence="11">WB5_2A_028</strain>
    </source>
</reference>
<gene>
    <name evidence="11" type="primary">murJ</name>
    <name evidence="11" type="ORF">EBT44_02985</name>
</gene>
<feature type="transmembrane region" description="Helical" evidence="10">
    <location>
        <begin position="373"/>
        <end position="394"/>
    </location>
</feature>
<keyword evidence="7 10" id="KW-0472">Membrane</keyword>
<feature type="transmembrane region" description="Helical" evidence="10">
    <location>
        <begin position="430"/>
        <end position="456"/>
    </location>
</feature>
<dbReference type="Proteomes" id="UP000740727">
    <property type="component" value="Unassembled WGS sequence"/>
</dbReference>
<evidence type="ECO:0000256" key="1">
    <source>
        <dbReference type="ARBA" id="ARBA00004651"/>
    </source>
</evidence>